<name>A0A9N9U671_9HYPO</name>
<keyword evidence="2 7" id="KW-0812">Transmembrane</keyword>
<dbReference type="Proteomes" id="UP000754883">
    <property type="component" value="Unassembled WGS sequence"/>
</dbReference>
<evidence type="ECO:0000256" key="3">
    <source>
        <dbReference type="ARBA" id="ARBA00022989"/>
    </source>
</evidence>
<evidence type="ECO:0000256" key="4">
    <source>
        <dbReference type="ARBA" id="ARBA00023136"/>
    </source>
</evidence>
<dbReference type="OrthoDB" id="3936451at2759"/>
<feature type="transmembrane region" description="Helical" evidence="7">
    <location>
        <begin position="43"/>
        <end position="68"/>
    </location>
</feature>
<gene>
    <name evidence="9" type="ORF">CBYS24578_00011205</name>
</gene>
<dbReference type="PANTHER" id="PTHR33048:SF31">
    <property type="entry name" value="INTEGRAL MEMBRANE PROTEIN"/>
    <property type="match status" value="1"/>
</dbReference>
<dbReference type="Pfam" id="PF20684">
    <property type="entry name" value="Fung_rhodopsin"/>
    <property type="match status" value="1"/>
</dbReference>
<dbReference type="GO" id="GO:0016020">
    <property type="term" value="C:membrane"/>
    <property type="evidence" value="ECO:0007669"/>
    <property type="project" value="UniProtKB-SubCell"/>
</dbReference>
<dbReference type="EMBL" id="CABFNO020001350">
    <property type="protein sequence ID" value="CAG9982930.1"/>
    <property type="molecule type" value="Genomic_DNA"/>
</dbReference>
<feature type="domain" description="Rhodopsin" evidence="8">
    <location>
        <begin position="27"/>
        <end position="268"/>
    </location>
</feature>
<feature type="transmembrane region" description="Helical" evidence="7">
    <location>
        <begin position="172"/>
        <end position="192"/>
    </location>
</feature>
<dbReference type="PANTHER" id="PTHR33048">
    <property type="entry name" value="PTH11-LIKE INTEGRAL MEMBRANE PROTEIN (AFU_ORTHOLOGUE AFUA_5G11245)"/>
    <property type="match status" value="1"/>
</dbReference>
<keyword evidence="4 7" id="KW-0472">Membrane</keyword>
<comment type="subcellular location">
    <subcellularLocation>
        <location evidence="1">Membrane</location>
        <topology evidence="1">Multi-pass membrane protein</topology>
    </subcellularLocation>
</comment>
<feature type="transmembrane region" description="Helical" evidence="7">
    <location>
        <begin position="236"/>
        <end position="263"/>
    </location>
</feature>
<dbReference type="InterPro" id="IPR052337">
    <property type="entry name" value="SAT4-like"/>
</dbReference>
<feature type="transmembrane region" description="Helical" evidence="7">
    <location>
        <begin position="12"/>
        <end position="31"/>
    </location>
</feature>
<evidence type="ECO:0000256" key="7">
    <source>
        <dbReference type="SAM" id="Phobius"/>
    </source>
</evidence>
<evidence type="ECO:0000256" key="6">
    <source>
        <dbReference type="SAM" id="MobiDB-lite"/>
    </source>
</evidence>
<feature type="transmembrane region" description="Helical" evidence="7">
    <location>
        <begin position="88"/>
        <end position="109"/>
    </location>
</feature>
<sequence length="362" mass="39701">MALRHESEPFVAVAVVLLIPATIVFGMRLYVRGWMRKSWGFDDWLLVFAYPSLVLEAYTLISAATHGLGAKSATLSDANLEGIRKDLFILEVGNCLSCLAIKLSICVTLMRIAGRKPIYLYILYVNIALFSTTIIGTLIFIHFQCRPTAAWWDLNIPGAVCLSPIVNSGVNFTYTTVGILTDWVCSILPLFLIWSLQMNRNMKLASALLLGLGGLASIASTIRLKYLVDLLSFDDYSLAIAPFFVCGMAEPGLGMIAACSSALKPLIDRFLKKGDGSEGHRYPSRSNDPSDGWRRHRADGTYELSTSKNSGTLNTMVVGGHVQKTNSNDLEDVADIDNRSSRQLIGKDIYVTTDISLKSTNA</sequence>
<evidence type="ECO:0000313" key="10">
    <source>
        <dbReference type="Proteomes" id="UP000754883"/>
    </source>
</evidence>
<evidence type="ECO:0000256" key="1">
    <source>
        <dbReference type="ARBA" id="ARBA00004141"/>
    </source>
</evidence>
<reference evidence="9" key="1">
    <citation type="submission" date="2021-10" db="EMBL/GenBank/DDBJ databases">
        <authorList>
            <person name="Piombo E."/>
        </authorList>
    </citation>
    <scope>NUCLEOTIDE SEQUENCE</scope>
</reference>
<feature type="region of interest" description="Disordered" evidence="6">
    <location>
        <begin position="275"/>
        <end position="297"/>
    </location>
</feature>
<comment type="caution">
    <text evidence="9">The sequence shown here is derived from an EMBL/GenBank/DDBJ whole genome shotgun (WGS) entry which is preliminary data.</text>
</comment>
<evidence type="ECO:0000256" key="5">
    <source>
        <dbReference type="ARBA" id="ARBA00038359"/>
    </source>
</evidence>
<feature type="transmembrane region" description="Helical" evidence="7">
    <location>
        <begin position="121"/>
        <end position="143"/>
    </location>
</feature>
<feature type="transmembrane region" description="Helical" evidence="7">
    <location>
        <begin position="204"/>
        <end position="224"/>
    </location>
</feature>
<evidence type="ECO:0000259" key="8">
    <source>
        <dbReference type="Pfam" id="PF20684"/>
    </source>
</evidence>
<dbReference type="AlphaFoldDB" id="A0A9N9U671"/>
<keyword evidence="3 7" id="KW-1133">Transmembrane helix</keyword>
<accession>A0A9N9U671</accession>
<protein>
    <recommendedName>
        <fullName evidence="8">Rhodopsin domain-containing protein</fullName>
    </recommendedName>
</protein>
<evidence type="ECO:0000256" key="2">
    <source>
        <dbReference type="ARBA" id="ARBA00022692"/>
    </source>
</evidence>
<keyword evidence="10" id="KW-1185">Reference proteome</keyword>
<evidence type="ECO:0000313" key="9">
    <source>
        <dbReference type="EMBL" id="CAG9982930.1"/>
    </source>
</evidence>
<dbReference type="InterPro" id="IPR049326">
    <property type="entry name" value="Rhodopsin_dom_fungi"/>
</dbReference>
<organism evidence="9 10">
    <name type="scientific">Clonostachys byssicola</name>
    <dbReference type="NCBI Taxonomy" id="160290"/>
    <lineage>
        <taxon>Eukaryota</taxon>
        <taxon>Fungi</taxon>
        <taxon>Dikarya</taxon>
        <taxon>Ascomycota</taxon>
        <taxon>Pezizomycotina</taxon>
        <taxon>Sordariomycetes</taxon>
        <taxon>Hypocreomycetidae</taxon>
        <taxon>Hypocreales</taxon>
        <taxon>Bionectriaceae</taxon>
        <taxon>Clonostachys</taxon>
    </lineage>
</organism>
<proteinExistence type="inferred from homology"/>
<comment type="similarity">
    <text evidence="5">Belongs to the SAT4 family.</text>
</comment>